<dbReference type="SUPFAM" id="SSF54001">
    <property type="entry name" value="Cysteine proteinases"/>
    <property type="match status" value="1"/>
</dbReference>
<keyword evidence="3" id="KW-1185">Reference proteome</keyword>
<reference evidence="3" key="1">
    <citation type="journal article" date="2019" name="Int. J. Syst. Evol. Microbiol.">
        <title>The Global Catalogue of Microorganisms (GCM) 10K type strain sequencing project: providing services to taxonomists for standard genome sequencing and annotation.</title>
        <authorList>
            <consortium name="The Broad Institute Genomics Platform"/>
            <consortium name="The Broad Institute Genome Sequencing Center for Infectious Disease"/>
            <person name="Wu L."/>
            <person name="Ma J."/>
        </authorList>
    </citation>
    <scope>NUCLEOTIDE SEQUENCE [LARGE SCALE GENOMIC DNA]</scope>
    <source>
        <strain evidence="3">JCM 16929</strain>
    </source>
</reference>
<dbReference type="RefSeq" id="WP_344802967.1">
    <property type="nucleotide sequence ID" value="NZ_BAABAB010000010.1"/>
</dbReference>
<evidence type="ECO:0000259" key="1">
    <source>
        <dbReference type="Pfam" id="PF00112"/>
    </source>
</evidence>
<dbReference type="InterPro" id="IPR000668">
    <property type="entry name" value="Peptidase_C1A_C"/>
</dbReference>
<feature type="domain" description="Peptidase C1A papain C-terminal" evidence="1">
    <location>
        <begin position="131"/>
        <end position="210"/>
    </location>
</feature>
<organism evidence="2 3">
    <name type="scientific">Microlunatus ginsengisoli</name>
    <dbReference type="NCBI Taxonomy" id="363863"/>
    <lineage>
        <taxon>Bacteria</taxon>
        <taxon>Bacillati</taxon>
        <taxon>Actinomycetota</taxon>
        <taxon>Actinomycetes</taxon>
        <taxon>Propionibacteriales</taxon>
        <taxon>Propionibacteriaceae</taxon>
        <taxon>Microlunatus</taxon>
    </lineage>
</organism>
<comment type="caution">
    <text evidence="2">The sequence shown here is derived from an EMBL/GenBank/DDBJ whole genome shotgun (WGS) entry which is preliminary data.</text>
</comment>
<dbReference type="EMBL" id="BAABAB010000010">
    <property type="protein sequence ID" value="GAA3614084.1"/>
    <property type="molecule type" value="Genomic_DNA"/>
</dbReference>
<accession>A0ABP6ZPD3</accession>
<name>A0ABP6ZPD3_9ACTN</name>
<protein>
    <recommendedName>
        <fullName evidence="1">Peptidase C1A papain C-terminal domain-containing protein</fullName>
    </recommendedName>
</protein>
<evidence type="ECO:0000313" key="2">
    <source>
        <dbReference type="EMBL" id="GAA3614084.1"/>
    </source>
</evidence>
<dbReference type="InterPro" id="IPR038765">
    <property type="entry name" value="Papain-like_cys_pep_sf"/>
</dbReference>
<evidence type="ECO:0000313" key="3">
    <source>
        <dbReference type="Proteomes" id="UP001501490"/>
    </source>
</evidence>
<dbReference type="Proteomes" id="UP001501490">
    <property type="component" value="Unassembled WGS sequence"/>
</dbReference>
<gene>
    <name evidence="2" type="ORF">GCM10022236_14980</name>
</gene>
<dbReference type="Pfam" id="PF00112">
    <property type="entry name" value="Peptidase_C1"/>
    <property type="match status" value="1"/>
</dbReference>
<dbReference type="Gene3D" id="3.90.70.10">
    <property type="entry name" value="Cysteine proteinases"/>
    <property type="match status" value="2"/>
</dbReference>
<proteinExistence type="predicted"/>
<sequence length="283" mass="30728">MTNYLIAEEQVAGRRLGRNVNHDARSLRFLVSSPARALQSTEHERVVPVFDQGDLGSCTGNASVGALGTKPIYDALPSGHATLDESFAVKVYSEATKIDPYDGEYPPTDTGSDGLSVAKVCKNLGLISGYLHATTLEAMQNALQDTPVIVGVNWYSGFDNPDSNGVVSVSGSVRGGHEFEVVGVDMEKERFHAINSWGTGWGKNGHFWFSFDSMTRLLSEDGDCTQLLPLTVPTPEPTPVPTDVTFPGADADIDARIRAAASRAGLNLTDWQNRHYKRYFKMS</sequence>